<evidence type="ECO:0000313" key="2">
    <source>
        <dbReference type="EMBL" id="CTP81025.1"/>
    </source>
</evidence>
<reference evidence="2" key="2">
    <citation type="submission" date="2012-12" db="EMBL/GenBank/DDBJ databases">
        <authorList>
            <consortium name="WormBase Consortium"/>
            <person name="Ghedin E."/>
            <person name="Paulini M."/>
        </authorList>
    </citation>
    <scope>NUCLEOTIDE SEQUENCE</scope>
    <source>
        <strain evidence="2">FR3</strain>
    </source>
</reference>
<feature type="signal peptide" evidence="1">
    <location>
        <begin position="1"/>
        <end position="21"/>
    </location>
</feature>
<name>A0A1I9GE49_BRUMA</name>
<sequence>MAISHSLQLYYFLIKLLVSLSKQYVFQWYWKIDGVVDVTGMVLQKTLNPMVGILCI</sequence>
<dbReference type="EMBL" id="LN856924">
    <property type="protein sequence ID" value="CTP81025.1"/>
    <property type="molecule type" value="Genomic_DNA"/>
</dbReference>
<evidence type="ECO:0000256" key="1">
    <source>
        <dbReference type="SAM" id="SignalP"/>
    </source>
</evidence>
<organism evidence="2">
    <name type="scientific">Brugia malayi</name>
    <name type="common">Filarial nematode worm</name>
    <dbReference type="NCBI Taxonomy" id="6279"/>
    <lineage>
        <taxon>Eukaryota</taxon>
        <taxon>Metazoa</taxon>
        <taxon>Ecdysozoa</taxon>
        <taxon>Nematoda</taxon>
        <taxon>Chromadorea</taxon>
        <taxon>Rhabditida</taxon>
        <taxon>Spirurina</taxon>
        <taxon>Spiruromorpha</taxon>
        <taxon>Filarioidea</taxon>
        <taxon>Onchocercidae</taxon>
        <taxon>Brugia</taxon>
    </lineage>
</organism>
<proteinExistence type="predicted"/>
<accession>A0A1I9GE49</accession>
<reference evidence="2" key="1">
    <citation type="journal article" date="2007" name="Science">
        <title>Draft genome of the filarial nematode parasite Brugia malayi.</title>
        <authorList>
            <person name="Ghedin E."/>
            <person name="Wang S."/>
            <person name="Spiro D."/>
            <person name="Caler E."/>
            <person name="Zhao Q."/>
            <person name="Crabtree J."/>
            <person name="Allen J.E."/>
            <person name="Delcher A.L."/>
            <person name="Guiliano D.B."/>
            <person name="Miranda-Saavedra D."/>
            <person name="Angiuoli S.V."/>
            <person name="Creasy T."/>
            <person name="Amedeo P."/>
            <person name="Haas B."/>
            <person name="El-Sayed N.M."/>
            <person name="Wortman J.R."/>
            <person name="Feldblyum T."/>
            <person name="Tallon L."/>
            <person name="Schatz M."/>
            <person name="Shumway M."/>
            <person name="Koo H."/>
            <person name="Salzberg S.L."/>
            <person name="Schobel S."/>
            <person name="Pertea M."/>
            <person name="Pop M."/>
            <person name="White O."/>
            <person name="Barton G.J."/>
            <person name="Carlow C.K."/>
            <person name="Crawford M.J."/>
            <person name="Daub J."/>
            <person name="Dimmic M.W."/>
            <person name="Estes C.F."/>
            <person name="Foster J.M."/>
            <person name="Ganatra M."/>
            <person name="Gregory W.F."/>
            <person name="Johnson N.M."/>
            <person name="Jin J."/>
            <person name="Komuniecki R."/>
            <person name="Korf I."/>
            <person name="Kumar S."/>
            <person name="Laney S."/>
            <person name="Li B.W."/>
            <person name="Li W."/>
            <person name="Lindblom T.H."/>
            <person name="Lustigman S."/>
            <person name="Ma D."/>
            <person name="Maina C.V."/>
            <person name="Martin D.M."/>
            <person name="McCarter J.P."/>
            <person name="McReynolds L."/>
            <person name="Mitreva M."/>
            <person name="Nutman T.B."/>
            <person name="Parkinson J."/>
            <person name="Peregrin-Alvarez J.M."/>
            <person name="Poole C."/>
            <person name="Ren Q."/>
            <person name="Saunders L."/>
            <person name="Sluder A.E."/>
            <person name="Smith K."/>
            <person name="Stanke M."/>
            <person name="Unnasch T.R."/>
            <person name="Ware J."/>
            <person name="Wei A.D."/>
            <person name="Weil G."/>
            <person name="Williams D.J."/>
            <person name="Zhang Y."/>
            <person name="Williams S.A."/>
            <person name="Fraser-Liggett C."/>
            <person name="Slatko B."/>
            <person name="Blaxter M.L."/>
            <person name="Scott A.L."/>
        </authorList>
    </citation>
    <scope>NUCLEOTIDE SEQUENCE</scope>
    <source>
        <strain evidence="2">FR3</strain>
    </source>
</reference>
<dbReference type="AlphaFoldDB" id="A0A1I9GE49"/>
<gene>
    <name evidence="2" type="primary">Bm1250</name>
    <name evidence="2" type="ORF">BM_Bm1250</name>
</gene>
<protein>
    <submittedName>
        <fullName evidence="2">Bm1250</fullName>
    </submittedName>
</protein>
<feature type="chain" id="PRO_5009328459" evidence="1">
    <location>
        <begin position="22"/>
        <end position="56"/>
    </location>
</feature>
<keyword evidence="1" id="KW-0732">Signal</keyword>